<accession>A0A379C6J3</accession>
<name>A0A379C6J3_9FIRM</name>
<sequence>MVVILQAVINRLKEIFPDIRIEIDRQKQGVKAPCFFINILRTELIRQFDDRFFLNNTVNINYLRCDEDDLFRLEEIRFTLLTGMEQVRLNNIGVTCQNLETKIIDGDLVMTFDLNVWMEKVKIPDPLMRRLKQEGLIKNG</sequence>
<dbReference type="EMBL" id="UGSZ01000001">
    <property type="protein sequence ID" value="SUB57708.1"/>
    <property type="molecule type" value="Genomic_DNA"/>
</dbReference>
<gene>
    <name evidence="1" type="ORF">NCTC13149_01565</name>
</gene>
<proteinExistence type="predicted"/>
<dbReference type="Proteomes" id="UP000255517">
    <property type="component" value="Unassembled WGS sequence"/>
</dbReference>
<reference evidence="1 2" key="1">
    <citation type="submission" date="2018-06" db="EMBL/GenBank/DDBJ databases">
        <authorList>
            <consortium name="Pathogen Informatics"/>
            <person name="Doyle S."/>
        </authorList>
    </citation>
    <scope>NUCLEOTIDE SEQUENCE [LARGE SCALE GENOMIC DNA]</scope>
    <source>
        <strain evidence="1 2">NCTC13149</strain>
    </source>
</reference>
<dbReference type="InterPro" id="IPR049254">
    <property type="entry name" value="Phage_tail_terminator"/>
</dbReference>
<dbReference type="Pfam" id="PF20765">
    <property type="entry name" value="Phage_tail_terminator_8"/>
    <property type="match status" value="1"/>
</dbReference>
<dbReference type="STRING" id="1122949.GCA_000378725_01462"/>
<protein>
    <submittedName>
        <fullName evidence="1">Uncharacterized protein</fullName>
    </submittedName>
</protein>
<dbReference type="OrthoDB" id="2063617at2"/>
<evidence type="ECO:0000313" key="2">
    <source>
        <dbReference type="Proteomes" id="UP000255517"/>
    </source>
</evidence>
<dbReference type="RefSeq" id="WP_019035108.1">
    <property type="nucleotide sequence ID" value="NZ_UGSZ01000001.1"/>
</dbReference>
<evidence type="ECO:0000313" key="1">
    <source>
        <dbReference type="EMBL" id="SUB57708.1"/>
    </source>
</evidence>
<dbReference type="AlphaFoldDB" id="A0A379C6J3"/>
<organism evidence="1 2">
    <name type="scientific">Peptoniphilus lacrimalis</name>
    <dbReference type="NCBI Taxonomy" id="33031"/>
    <lineage>
        <taxon>Bacteria</taxon>
        <taxon>Bacillati</taxon>
        <taxon>Bacillota</taxon>
        <taxon>Tissierellia</taxon>
        <taxon>Tissierellales</taxon>
        <taxon>Peptoniphilaceae</taxon>
        <taxon>Peptoniphilus</taxon>
    </lineage>
</organism>